<protein>
    <recommendedName>
        <fullName evidence="5">Cytochrome oxidase maturation protein, cbb3-type</fullName>
    </recommendedName>
</protein>
<dbReference type="InterPro" id="IPR004714">
    <property type="entry name" value="Cyt_oxidase_maturation_cbb3"/>
</dbReference>
<organism evidence="3 4">
    <name type="scientific">Oceanisphaera sediminis</name>
    <dbReference type="NCBI Taxonomy" id="981381"/>
    <lineage>
        <taxon>Bacteria</taxon>
        <taxon>Pseudomonadati</taxon>
        <taxon>Pseudomonadota</taxon>
        <taxon>Gammaproteobacteria</taxon>
        <taxon>Aeromonadales</taxon>
        <taxon>Aeromonadaceae</taxon>
        <taxon>Oceanisphaera</taxon>
    </lineage>
</organism>
<dbReference type="PANTHER" id="PTHR41532:SF1">
    <property type="entry name" value="FIXS PROTEIN"/>
    <property type="match status" value="1"/>
</dbReference>
<evidence type="ECO:0000256" key="1">
    <source>
        <dbReference type="SAM" id="MobiDB-lite"/>
    </source>
</evidence>
<accession>A0ABP7DI82</accession>
<keyword evidence="4" id="KW-1185">Reference proteome</keyword>
<keyword evidence="2" id="KW-0812">Transmembrane</keyword>
<evidence type="ECO:0000313" key="3">
    <source>
        <dbReference type="EMBL" id="GAA3704717.1"/>
    </source>
</evidence>
<dbReference type="EMBL" id="BAABDS010000010">
    <property type="protein sequence ID" value="GAA3704717.1"/>
    <property type="molecule type" value="Genomic_DNA"/>
</dbReference>
<evidence type="ECO:0000313" key="4">
    <source>
        <dbReference type="Proteomes" id="UP001501479"/>
    </source>
</evidence>
<keyword evidence="2" id="KW-0472">Membrane</keyword>
<evidence type="ECO:0008006" key="5">
    <source>
        <dbReference type="Google" id="ProtNLM"/>
    </source>
</evidence>
<proteinExistence type="predicted"/>
<dbReference type="NCBIfam" id="TIGR00847">
    <property type="entry name" value="ccoS"/>
    <property type="match status" value="1"/>
</dbReference>
<dbReference type="Pfam" id="PF03597">
    <property type="entry name" value="FixS"/>
    <property type="match status" value="1"/>
</dbReference>
<reference evidence="4" key="1">
    <citation type="journal article" date="2019" name="Int. J. Syst. Evol. Microbiol.">
        <title>The Global Catalogue of Microorganisms (GCM) 10K type strain sequencing project: providing services to taxonomists for standard genome sequencing and annotation.</title>
        <authorList>
            <consortium name="The Broad Institute Genomics Platform"/>
            <consortium name="The Broad Institute Genome Sequencing Center for Infectious Disease"/>
            <person name="Wu L."/>
            <person name="Ma J."/>
        </authorList>
    </citation>
    <scope>NUCLEOTIDE SEQUENCE [LARGE SCALE GENOMIC DNA]</scope>
    <source>
        <strain evidence="4">JCM 17329</strain>
    </source>
</reference>
<dbReference type="Proteomes" id="UP001501479">
    <property type="component" value="Unassembled WGS sequence"/>
</dbReference>
<keyword evidence="2" id="KW-1133">Transmembrane helix</keyword>
<feature type="compositionally biased region" description="Basic and acidic residues" evidence="1">
    <location>
        <begin position="72"/>
        <end position="81"/>
    </location>
</feature>
<evidence type="ECO:0000256" key="2">
    <source>
        <dbReference type="SAM" id="Phobius"/>
    </source>
</evidence>
<dbReference type="PANTHER" id="PTHR41532">
    <property type="entry name" value="FIXS PROTEIN"/>
    <property type="match status" value="1"/>
</dbReference>
<name>A0ABP7DI82_9GAMM</name>
<sequence>MNDIEVWYLMIPIAMVFVAIAIAVFFWSVKSDQFEDLDRHGSNILFDDDDTAHRQAQGNQPQDQQTPPHANQQKDPHDHSA</sequence>
<comment type="caution">
    <text evidence="3">The sequence shown here is derived from an EMBL/GenBank/DDBJ whole genome shotgun (WGS) entry which is preliminary data.</text>
</comment>
<feature type="compositionally biased region" description="Polar residues" evidence="1">
    <location>
        <begin position="54"/>
        <end position="71"/>
    </location>
</feature>
<feature type="region of interest" description="Disordered" evidence="1">
    <location>
        <begin position="41"/>
        <end position="81"/>
    </location>
</feature>
<gene>
    <name evidence="3" type="ORF">GCM10022421_09420</name>
</gene>
<feature type="transmembrane region" description="Helical" evidence="2">
    <location>
        <begin position="6"/>
        <end position="29"/>
    </location>
</feature>